<proteinExistence type="predicted"/>
<sequence>MTTSRLCGAHYRTSPSLESLRRYCKSIRTTRSRVKQILCLLFEEFYTCISSIFCYIGMQFLKYLHFSPIFLMCRARSVCIWLPSYKPGIRVITKNANGI</sequence>
<dbReference type="EMBL" id="CM026426">
    <property type="protein sequence ID" value="KAG0574200.1"/>
    <property type="molecule type" value="Genomic_DNA"/>
</dbReference>
<evidence type="ECO:0000313" key="2">
    <source>
        <dbReference type="EMBL" id="KAG0574200.1"/>
    </source>
</evidence>
<gene>
    <name evidence="2" type="ORF">KC19_VG243200</name>
</gene>
<dbReference type="Proteomes" id="UP000822688">
    <property type="component" value="Chromosome V"/>
</dbReference>
<keyword evidence="3" id="KW-1185">Reference proteome</keyword>
<keyword evidence="1" id="KW-0472">Membrane</keyword>
<protein>
    <submittedName>
        <fullName evidence="2">Uncharacterized protein</fullName>
    </submittedName>
</protein>
<dbReference type="AlphaFoldDB" id="A0A8T0HT34"/>
<organism evidence="2 3">
    <name type="scientific">Ceratodon purpureus</name>
    <name type="common">Fire moss</name>
    <name type="synonym">Dicranum purpureum</name>
    <dbReference type="NCBI Taxonomy" id="3225"/>
    <lineage>
        <taxon>Eukaryota</taxon>
        <taxon>Viridiplantae</taxon>
        <taxon>Streptophyta</taxon>
        <taxon>Embryophyta</taxon>
        <taxon>Bryophyta</taxon>
        <taxon>Bryophytina</taxon>
        <taxon>Bryopsida</taxon>
        <taxon>Dicranidae</taxon>
        <taxon>Pseudoditrichales</taxon>
        <taxon>Ditrichaceae</taxon>
        <taxon>Ceratodon</taxon>
    </lineage>
</organism>
<keyword evidence="1" id="KW-0812">Transmembrane</keyword>
<name>A0A8T0HT34_CERPU</name>
<evidence type="ECO:0000256" key="1">
    <source>
        <dbReference type="SAM" id="Phobius"/>
    </source>
</evidence>
<keyword evidence="1" id="KW-1133">Transmembrane helix</keyword>
<feature type="transmembrane region" description="Helical" evidence="1">
    <location>
        <begin position="37"/>
        <end position="58"/>
    </location>
</feature>
<comment type="caution">
    <text evidence="2">The sequence shown here is derived from an EMBL/GenBank/DDBJ whole genome shotgun (WGS) entry which is preliminary data.</text>
</comment>
<accession>A0A8T0HT34</accession>
<evidence type="ECO:0000313" key="3">
    <source>
        <dbReference type="Proteomes" id="UP000822688"/>
    </source>
</evidence>
<reference evidence="2" key="1">
    <citation type="submission" date="2020-06" db="EMBL/GenBank/DDBJ databases">
        <title>WGS assembly of Ceratodon purpureus strain R40.</title>
        <authorList>
            <person name="Carey S.B."/>
            <person name="Jenkins J."/>
            <person name="Shu S."/>
            <person name="Lovell J.T."/>
            <person name="Sreedasyam A."/>
            <person name="Maumus F."/>
            <person name="Tiley G.P."/>
            <person name="Fernandez-Pozo N."/>
            <person name="Barry K."/>
            <person name="Chen C."/>
            <person name="Wang M."/>
            <person name="Lipzen A."/>
            <person name="Daum C."/>
            <person name="Saski C.A."/>
            <person name="Payton A.C."/>
            <person name="Mcbreen J.C."/>
            <person name="Conrad R.E."/>
            <person name="Kollar L.M."/>
            <person name="Olsson S."/>
            <person name="Huttunen S."/>
            <person name="Landis J.B."/>
            <person name="Wickett N.J."/>
            <person name="Johnson M.G."/>
            <person name="Rensing S.A."/>
            <person name="Grimwood J."/>
            <person name="Schmutz J."/>
            <person name="Mcdaniel S.F."/>
        </authorList>
    </citation>
    <scope>NUCLEOTIDE SEQUENCE</scope>
    <source>
        <strain evidence="2">R40</strain>
    </source>
</reference>